<dbReference type="InterPro" id="IPR000315">
    <property type="entry name" value="Znf_B-box"/>
</dbReference>
<evidence type="ECO:0000259" key="6">
    <source>
        <dbReference type="PROSITE" id="PS50089"/>
    </source>
</evidence>
<dbReference type="AlphaFoldDB" id="A0A6J0SGW7"/>
<evidence type="ECO:0000259" key="7">
    <source>
        <dbReference type="PROSITE" id="PS50119"/>
    </source>
</evidence>
<dbReference type="InterPro" id="IPR017907">
    <property type="entry name" value="Znf_RING_CS"/>
</dbReference>
<dbReference type="InterPro" id="IPR050143">
    <property type="entry name" value="TRIM/RBCC"/>
</dbReference>
<dbReference type="GO" id="GO:0008270">
    <property type="term" value="F:zinc ion binding"/>
    <property type="evidence" value="ECO:0007669"/>
    <property type="project" value="UniProtKB-KW"/>
</dbReference>
<evidence type="ECO:0000313" key="8">
    <source>
        <dbReference type="Proteomes" id="UP001652642"/>
    </source>
</evidence>
<keyword evidence="3" id="KW-0862">Zinc</keyword>
<evidence type="ECO:0000256" key="5">
    <source>
        <dbReference type="SAM" id="Coils"/>
    </source>
</evidence>
<feature type="domain" description="RING-type" evidence="6">
    <location>
        <begin position="12"/>
        <end position="53"/>
    </location>
</feature>
<dbReference type="PROSITE" id="PS50089">
    <property type="entry name" value="ZF_RING_2"/>
    <property type="match status" value="1"/>
</dbReference>
<dbReference type="SUPFAM" id="SSF57850">
    <property type="entry name" value="RING/U-box"/>
    <property type="match status" value="1"/>
</dbReference>
<gene>
    <name evidence="9" type="primary">LOC110070708</name>
</gene>
<dbReference type="InterPro" id="IPR001841">
    <property type="entry name" value="Znf_RING"/>
</dbReference>
<keyword evidence="1" id="KW-0479">Metal-binding</keyword>
<protein>
    <submittedName>
        <fullName evidence="9">E3 ubiquitin-protein ligase TRIM7-like isoform X2</fullName>
    </submittedName>
</protein>
<dbReference type="CDD" id="cd19762">
    <property type="entry name" value="Bbox2_TRIM7-like"/>
    <property type="match status" value="1"/>
</dbReference>
<dbReference type="SUPFAM" id="SSF57845">
    <property type="entry name" value="B-box zinc-binding domain"/>
    <property type="match status" value="1"/>
</dbReference>
<dbReference type="InterPro" id="IPR013083">
    <property type="entry name" value="Znf_RING/FYVE/PHD"/>
</dbReference>
<dbReference type="RefSeq" id="XP_020634078.2">
    <property type="nucleotide sequence ID" value="XM_020778419.2"/>
</dbReference>
<feature type="domain" description="B box-type" evidence="7">
    <location>
        <begin position="87"/>
        <end position="128"/>
    </location>
</feature>
<reference evidence="8" key="1">
    <citation type="submission" date="2025-05" db="UniProtKB">
        <authorList>
            <consortium name="RefSeq"/>
        </authorList>
    </citation>
    <scope>NUCLEOTIDE SEQUENCE [LARGE SCALE GENOMIC DNA]</scope>
</reference>
<reference evidence="9" key="2">
    <citation type="submission" date="2025-08" db="UniProtKB">
        <authorList>
            <consortium name="RefSeq"/>
        </authorList>
    </citation>
    <scope>IDENTIFICATION</scope>
</reference>
<keyword evidence="2 4" id="KW-0863">Zinc-finger</keyword>
<dbReference type="Gene3D" id="3.30.160.60">
    <property type="entry name" value="Classic Zinc Finger"/>
    <property type="match status" value="1"/>
</dbReference>
<dbReference type="Pfam" id="PF00643">
    <property type="entry name" value="zf-B_box"/>
    <property type="match status" value="1"/>
</dbReference>
<dbReference type="PROSITE" id="PS00518">
    <property type="entry name" value="ZF_RING_1"/>
    <property type="match status" value="1"/>
</dbReference>
<accession>A0A6J0SGW7</accession>
<dbReference type="Proteomes" id="UP001652642">
    <property type="component" value="Chromosome 2"/>
</dbReference>
<dbReference type="Pfam" id="PF15227">
    <property type="entry name" value="zf-C3HC4_4"/>
    <property type="match status" value="1"/>
</dbReference>
<dbReference type="GeneID" id="110070708"/>
<proteinExistence type="predicted"/>
<evidence type="ECO:0000256" key="4">
    <source>
        <dbReference type="PROSITE-ProRule" id="PRU00024"/>
    </source>
</evidence>
<evidence type="ECO:0000313" key="9">
    <source>
        <dbReference type="RefSeq" id="XP_020634078.2"/>
    </source>
</evidence>
<dbReference type="SMART" id="SM00336">
    <property type="entry name" value="BBOX"/>
    <property type="match status" value="1"/>
</dbReference>
<name>A0A6J0SGW7_9SAUR</name>
<keyword evidence="8" id="KW-1185">Reference proteome</keyword>
<evidence type="ECO:0000256" key="1">
    <source>
        <dbReference type="ARBA" id="ARBA00022723"/>
    </source>
</evidence>
<keyword evidence="5" id="KW-0175">Coiled coil</keyword>
<dbReference type="PANTHER" id="PTHR24103">
    <property type="entry name" value="E3 UBIQUITIN-PROTEIN LIGASE TRIM"/>
    <property type="match status" value="1"/>
</dbReference>
<dbReference type="SMART" id="SM00184">
    <property type="entry name" value="RING"/>
    <property type="match status" value="1"/>
</dbReference>
<dbReference type="Gene3D" id="3.30.40.10">
    <property type="entry name" value="Zinc/RING finger domain, C3HC4 (zinc finger)"/>
    <property type="match status" value="1"/>
</dbReference>
<feature type="coiled-coil region" evidence="5">
    <location>
        <begin position="132"/>
        <end position="177"/>
    </location>
</feature>
<sequence length="330" mass="38465">MAFERLQAEVTCPICLDLFRNPVILDCEHSFCRACIEKSWAPLPASGLCPLCQKAIWGKKLKPNRQLANFVEITKQLDTQVKKQDPKARKICGRHEEPTKLFCKDDQVPICVVCDRSKGHRNHNVVPVEEAAQEYKELISTFLERLRKQREEVLLHKSNAEKESQDLLKKTEAEKQKTKFEFQQLRQFLDKQEEFLLAQMDWAWKEIVKKRDEGVAKFSQELASLNGLIQEMKEKFHLPDDELLHDVKGILQRSKKGKFENPLVFPSSLKWKVWEFSDINPALQKFLKKFRGFPLILVPSFHSRPGICIFSEKSKCDPGYHHHQFSAHSI</sequence>
<dbReference type="PROSITE" id="PS50119">
    <property type="entry name" value="ZF_BBOX"/>
    <property type="match status" value="1"/>
</dbReference>
<organism evidence="8 9">
    <name type="scientific">Pogona vitticeps</name>
    <name type="common">central bearded dragon</name>
    <dbReference type="NCBI Taxonomy" id="103695"/>
    <lineage>
        <taxon>Eukaryota</taxon>
        <taxon>Metazoa</taxon>
        <taxon>Chordata</taxon>
        <taxon>Craniata</taxon>
        <taxon>Vertebrata</taxon>
        <taxon>Euteleostomi</taxon>
        <taxon>Lepidosauria</taxon>
        <taxon>Squamata</taxon>
        <taxon>Bifurcata</taxon>
        <taxon>Unidentata</taxon>
        <taxon>Episquamata</taxon>
        <taxon>Toxicofera</taxon>
        <taxon>Iguania</taxon>
        <taxon>Acrodonta</taxon>
        <taxon>Agamidae</taxon>
        <taxon>Amphibolurinae</taxon>
        <taxon>Pogona</taxon>
    </lineage>
</organism>
<evidence type="ECO:0000256" key="2">
    <source>
        <dbReference type="ARBA" id="ARBA00022771"/>
    </source>
</evidence>
<evidence type="ECO:0000256" key="3">
    <source>
        <dbReference type="ARBA" id="ARBA00022833"/>
    </source>
</evidence>